<dbReference type="InterPro" id="IPR007111">
    <property type="entry name" value="NACHT_NTPase"/>
</dbReference>
<keyword evidence="11" id="KW-1185">Reference proteome</keyword>
<feature type="domain" description="NACHT LRR and PYD" evidence="8">
    <location>
        <begin position="467"/>
        <end position="592"/>
    </location>
</feature>
<reference evidence="10" key="1">
    <citation type="thesis" date="2020" institute="ProQuest LLC" country="789 East Eisenhower Parkway, Ann Arbor, MI, USA">
        <title>Comparative Genomics and Chromosome Evolution.</title>
        <authorList>
            <person name="Mudd A.B."/>
        </authorList>
    </citation>
    <scope>NUCLEOTIDE SEQUENCE</scope>
    <source>
        <strain evidence="10">237g6f4</strain>
        <tissue evidence="10">Blood</tissue>
    </source>
</reference>
<dbReference type="InterPro" id="IPR032675">
    <property type="entry name" value="LRR_dom_sf"/>
</dbReference>
<dbReference type="EMBL" id="WNYA01000008">
    <property type="protein sequence ID" value="KAG8557598.1"/>
    <property type="molecule type" value="Genomic_DNA"/>
</dbReference>
<evidence type="ECO:0000313" key="11">
    <source>
        <dbReference type="Proteomes" id="UP000824782"/>
    </source>
</evidence>
<evidence type="ECO:0000256" key="3">
    <source>
        <dbReference type="ARBA" id="ARBA00022614"/>
    </source>
</evidence>
<dbReference type="InterPro" id="IPR041267">
    <property type="entry name" value="NLRP_HD2"/>
</dbReference>
<accession>A0AAV7ADP1</accession>
<evidence type="ECO:0000259" key="9">
    <source>
        <dbReference type="Pfam" id="PF17779"/>
    </source>
</evidence>
<dbReference type="SUPFAM" id="SSF52047">
    <property type="entry name" value="RNI-like"/>
    <property type="match status" value="3"/>
</dbReference>
<evidence type="ECO:0000256" key="1">
    <source>
        <dbReference type="ARBA" id="ARBA00004496"/>
    </source>
</evidence>
<dbReference type="Pfam" id="PF05729">
    <property type="entry name" value="NACHT"/>
    <property type="match status" value="1"/>
</dbReference>
<dbReference type="SMART" id="SM00368">
    <property type="entry name" value="LRR_RI"/>
    <property type="match status" value="14"/>
</dbReference>
<keyword evidence="3" id="KW-0433">Leucine-rich repeat</keyword>
<feature type="domain" description="NOD1/2 winged helix" evidence="9">
    <location>
        <begin position="409"/>
        <end position="465"/>
    </location>
</feature>
<dbReference type="FunFam" id="3.80.10.10:FF:001349">
    <property type="entry name" value="NLR family CARD domain containing 3"/>
    <property type="match status" value="1"/>
</dbReference>
<gene>
    <name evidence="10" type="ORF">GDO81_016675</name>
</gene>
<dbReference type="Gene3D" id="3.80.10.10">
    <property type="entry name" value="Ribonuclease Inhibitor"/>
    <property type="match status" value="4"/>
</dbReference>
<name>A0AAV7ADP1_ENGPU</name>
<protein>
    <submittedName>
        <fullName evidence="10">Uncharacterized protein</fullName>
    </submittedName>
</protein>
<dbReference type="InterPro" id="IPR051261">
    <property type="entry name" value="NLR"/>
</dbReference>
<dbReference type="GO" id="GO:0005524">
    <property type="term" value="F:ATP binding"/>
    <property type="evidence" value="ECO:0007669"/>
    <property type="project" value="UniProtKB-KW"/>
</dbReference>
<keyword evidence="5" id="KW-0547">Nucleotide-binding</keyword>
<dbReference type="EMBL" id="WNYA01000008">
    <property type="protein sequence ID" value="KAG8557600.1"/>
    <property type="molecule type" value="Genomic_DNA"/>
</dbReference>
<dbReference type="InterPro" id="IPR027417">
    <property type="entry name" value="P-loop_NTPase"/>
</dbReference>
<dbReference type="AlphaFoldDB" id="A0AAV7ADP1"/>
<dbReference type="InterPro" id="IPR041075">
    <property type="entry name" value="NOD1/2_WH"/>
</dbReference>
<dbReference type="SUPFAM" id="SSF47986">
    <property type="entry name" value="DEATH domain"/>
    <property type="match status" value="1"/>
</dbReference>
<keyword evidence="4" id="KW-0677">Repeat</keyword>
<dbReference type="Proteomes" id="UP000824782">
    <property type="component" value="Unassembled WGS sequence"/>
</dbReference>
<keyword evidence="2" id="KW-0963">Cytoplasm</keyword>
<dbReference type="Pfam" id="PF13516">
    <property type="entry name" value="LRR_6"/>
    <property type="match status" value="10"/>
</dbReference>
<evidence type="ECO:0000256" key="4">
    <source>
        <dbReference type="ARBA" id="ARBA00022737"/>
    </source>
</evidence>
<dbReference type="Gene3D" id="1.10.533.10">
    <property type="entry name" value="Death Domain, Fas"/>
    <property type="match status" value="1"/>
</dbReference>
<dbReference type="InterPro" id="IPR001611">
    <property type="entry name" value="Leu-rich_rpt"/>
</dbReference>
<evidence type="ECO:0000259" key="8">
    <source>
        <dbReference type="Pfam" id="PF17776"/>
    </source>
</evidence>
<dbReference type="EMBL" id="WNYA01000008">
    <property type="protein sequence ID" value="KAG8557601.1"/>
    <property type="molecule type" value="Genomic_DNA"/>
</dbReference>
<comment type="caution">
    <text evidence="10">The sequence shown here is derived from an EMBL/GenBank/DDBJ whole genome shotgun (WGS) entry which is preliminary data.</text>
</comment>
<dbReference type="SUPFAM" id="SSF52540">
    <property type="entry name" value="P-loop containing nucleoside triphosphate hydrolases"/>
    <property type="match status" value="1"/>
</dbReference>
<evidence type="ECO:0000256" key="2">
    <source>
        <dbReference type="ARBA" id="ARBA00022490"/>
    </source>
</evidence>
<dbReference type="GO" id="GO:0005737">
    <property type="term" value="C:cytoplasm"/>
    <property type="evidence" value="ECO:0007669"/>
    <property type="project" value="UniProtKB-SubCell"/>
</dbReference>
<evidence type="ECO:0000313" key="10">
    <source>
        <dbReference type="EMBL" id="KAG8557600.1"/>
    </source>
</evidence>
<proteinExistence type="predicted"/>
<dbReference type="Gene3D" id="3.40.50.300">
    <property type="entry name" value="P-loop containing nucleotide triphosphate hydrolases"/>
    <property type="match status" value="1"/>
</dbReference>
<evidence type="ECO:0000259" key="7">
    <source>
        <dbReference type="Pfam" id="PF05729"/>
    </source>
</evidence>
<sequence length="1077" mass="117483">MVFRNNDMEGLWILRYRRQVASSACPESLQEIMTKLQALQMLTGDEVKCLQELPLPKRAETLMDTVGGKGRASLQAFQQCIENSRTHLYQRMRHYDPLVRKHLDKVEYDDHHPLLAQLDSVLMVEGLTDAQLQEHDVVQLELEQARLGRPKVLSLDKMLMPLSRVSLPPRITLTVGVAGAGKTTLVRLFVEKWTRGEFCTDIKSVLSLNLWELNIYDRLSAEKLVGIACPSTTTLPASSLLILDGLDELRAPLDFSDSVGSTDPQKELPPECLITNILRGNLLPDVNVWITSRPEAASKIPGGLVDRMTEISSLGSNEIRDILEHLIHDTSGTMERVWDHLQCHRALKALCSVPTLCHIIGLSLGFTLHAQDSSYQPLPDTLSAIFSWYLKAQFCDSEAVEQQTNARRMVGNLGKLAFQGVLRKRTVYYKSDLKSCGIETPISPGSLCSRLLVTQNSPSCVSFSFPHLLLQEFLAAVHYHSAAKRAIFDLFADGGVSWPKLGFLNHYKSATQRVLQADGVHLSVFLRFLSGLLSPQILRILAGCLPSKEESSNQRGVVIDHLQSLLSAGKTISSRMVNLVCCLYEMGHTELINTVNEALKSGTLRGRLNPLTCSALAYLLRVSGSCAQETNLNQCLNYGLVQNFLPQLQYCTNLRMESNNFKDDVMELLATILRAKDCAIQKISLAENQLGNRGMKVLGKALMVNHTLSCLDLHSNIIGPSGARALAEALRNNQVILCLNLQNNRIKSEGAQHLAQSLLINRKLKALNIKKNGIGAAGAESLAFSLKENQVLQELWLSSNSLGDQGAAALAEALTANSRLVTLELQSNSISNHGLKSLTSGLSRNHSLRNLNLRENSISIEGAQALAQALQKNTSLTHLDLTANLLHDEGVEALSLALRENRSLESLHLQWNFLRVGSARSLAGALHVNQSLRCLDLQENAIGDEGACLLAAALRENATLCALYLQGAAVGPLGAQSLAEALIVNKSLTTLDLRGNNIGLRGAKALAAALKVNVTLQILSLQENSIGLDGAICLANAVSGNGSLISLSLQGNHIGQSGAKVISDMLKSDAPHCKVNI</sequence>
<dbReference type="Pfam" id="PF17779">
    <property type="entry name" value="WHD_NOD2"/>
    <property type="match status" value="1"/>
</dbReference>
<comment type="subcellular location">
    <subcellularLocation>
        <location evidence="1">Cytoplasm</location>
    </subcellularLocation>
</comment>
<dbReference type="InterPro" id="IPR011029">
    <property type="entry name" value="DEATH-like_dom_sf"/>
</dbReference>
<dbReference type="FunFam" id="3.80.10.10:FF:000236">
    <property type="entry name" value="NLR family CARD domain containing 3"/>
    <property type="match status" value="1"/>
</dbReference>
<dbReference type="EMBL" id="WNYA01000008">
    <property type="protein sequence ID" value="KAG8557599.1"/>
    <property type="molecule type" value="Genomic_DNA"/>
</dbReference>
<organism evidence="10 11">
    <name type="scientific">Engystomops pustulosus</name>
    <name type="common">Tungara frog</name>
    <name type="synonym">Physalaemus pustulosus</name>
    <dbReference type="NCBI Taxonomy" id="76066"/>
    <lineage>
        <taxon>Eukaryota</taxon>
        <taxon>Metazoa</taxon>
        <taxon>Chordata</taxon>
        <taxon>Craniata</taxon>
        <taxon>Vertebrata</taxon>
        <taxon>Euteleostomi</taxon>
        <taxon>Amphibia</taxon>
        <taxon>Batrachia</taxon>
        <taxon>Anura</taxon>
        <taxon>Neobatrachia</taxon>
        <taxon>Hyloidea</taxon>
        <taxon>Leptodactylidae</taxon>
        <taxon>Leiuperinae</taxon>
        <taxon>Engystomops</taxon>
    </lineage>
</organism>
<dbReference type="PANTHER" id="PTHR24106">
    <property type="entry name" value="NACHT, LRR AND CARD DOMAINS-CONTAINING"/>
    <property type="match status" value="1"/>
</dbReference>
<dbReference type="Pfam" id="PF17776">
    <property type="entry name" value="NLRC4_HD2"/>
    <property type="match status" value="1"/>
</dbReference>
<keyword evidence="6" id="KW-0067">ATP-binding</keyword>
<feature type="domain" description="NACHT" evidence="7">
    <location>
        <begin position="171"/>
        <end position="329"/>
    </location>
</feature>
<evidence type="ECO:0000256" key="6">
    <source>
        <dbReference type="ARBA" id="ARBA00022840"/>
    </source>
</evidence>
<evidence type="ECO:0000256" key="5">
    <source>
        <dbReference type="ARBA" id="ARBA00022741"/>
    </source>
</evidence>